<protein>
    <submittedName>
        <fullName evidence="2">Uncharacterized protein</fullName>
    </submittedName>
</protein>
<dbReference type="PANTHER" id="PTHR28062">
    <property type="entry name" value="K+-H+ EXCHANGE-LIKE PROTEIN"/>
    <property type="match status" value="1"/>
</dbReference>
<gene>
    <name evidence="2" type="ORF">Acr_23g0000280</name>
</gene>
<name>A0A7J0GLG1_9ERIC</name>
<dbReference type="EMBL" id="BJWL01000023">
    <property type="protein sequence ID" value="GFZ11643.1"/>
    <property type="molecule type" value="Genomic_DNA"/>
</dbReference>
<feature type="compositionally biased region" description="Polar residues" evidence="1">
    <location>
        <begin position="21"/>
        <end position="30"/>
    </location>
</feature>
<sequence length="91" mass="10047">MGSERLLQLVSDSSESQNSSVGTVTRNNSHGDSEDEMHDPSSPWVLQPSEELEKLVQHGDADHGLNQCILSDICKTFDLNTMAVVKYRDSV</sequence>
<dbReference type="AlphaFoldDB" id="A0A7J0GLG1"/>
<keyword evidence="3" id="KW-1185">Reference proteome</keyword>
<evidence type="ECO:0000313" key="2">
    <source>
        <dbReference type="EMBL" id="GFZ11643.1"/>
    </source>
</evidence>
<evidence type="ECO:0000256" key="1">
    <source>
        <dbReference type="SAM" id="MobiDB-lite"/>
    </source>
</evidence>
<accession>A0A7J0GLG1</accession>
<evidence type="ECO:0000313" key="3">
    <source>
        <dbReference type="Proteomes" id="UP000585474"/>
    </source>
</evidence>
<organism evidence="2 3">
    <name type="scientific">Actinidia rufa</name>
    <dbReference type="NCBI Taxonomy" id="165716"/>
    <lineage>
        <taxon>Eukaryota</taxon>
        <taxon>Viridiplantae</taxon>
        <taxon>Streptophyta</taxon>
        <taxon>Embryophyta</taxon>
        <taxon>Tracheophyta</taxon>
        <taxon>Spermatophyta</taxon>
        <taxon>Magnoliopsida</taxon>
        <taxon>eudicotyledons</taxon>
        <taxon>Gunneridae</taxon>
        <taxon>Pentapetalae</taxon>
        <taxon>asterids</taxon>
        <taxon>Ericales</taxon>
        <taxon>Actinidiaceae</taxon>
        <taxon>Actinidia</taxon>
    </lineage>
</organism>
<dbReference type="GO" id="GO:1902600">
    <property type="term" value="P:proton transmembrane transport"/>
    <property type="evidence" value="ECO:0007669"/>
    <property type="project" value="TreeGrafter"/>
</dbReference>
<dbReference type="OrthoDB" id="1738586at2759"/>
<dbReference type="GO" id="GO:0006813">
    <property type="term" value="P:potassium ion transport"/>
    <property type="evidence" value="ECO:0007669"/>
    <property type="project" value="TreeGrafter"/>
</dbReference>
<proteinExistence type="predicted"/>
<dbReference type="Proteomes" id="UP000585474">
    <property type="component" value="Unassembled WGS sequence"/>
</dbReference>
<reference evidence="2 3" key="1">
    <citation type="submission" date="2019-07" db="EMBL/GenBank/DDBJ databases">
        <title>De Novo Assembly of kiwifruit Actinidia rufa.</title>
        <authorList>
            <person name="Sugita-Konishi S."/>
            <person name="Sato K."/>
            <person name="Mori E."/>
            <person name="Abe Y."/>
            <person name="Kisaki G."/>
            <person name="Hamano K."/>
            <person name="Suezawa K."/>
            <person name="Otani M."/>
            <person name="Fukuda T."/>
            <person name="Manabe T."/>
            <person name="Gomi K."/>
            <person name="Tabuchi M."/>
            <person name="Akimitsu K."/>
            <person name="Kataoka I."/>
        </authorList>
    </citation>
    <scope>NUCLEOTIDE SEQUENCE [LARGE SCALE GENOMIC DNA]</scope>
    <source>
        <strain evidence="3">cv. Fuchu</strain>
    </source>
</reference>
<feature type="compositionally biased region" description="Low complexity" evidence="1">
    <location>
        <begin position="11"/>
        <end position="20"/>
    </location>
</feature>
<dbReference type="PANTHER" id="PTHR28062:SF1">
    <property type="entry name" value="TRANSMEMBRANE PROTEIN"/>
    <property type="match status" value="1"/>
</dbReference>
<comment type="caution">
    <text evidence="2">The sequence shown here is derived from an EMBL/GenBank/DDBJ whole genome shotgun (WGS) entry which is preliminary data.</text>
</comment>
<dbReference type="InterPro" id="IPR018786">
    <property type="entry name" value="Mit_KHE1"/>
</dbReference>
<dbReference type="GO" id="GO:0005743">
    <property type="term" value="C:mitochondrial inner membrane"/>
    <property type="evidence" value="ECO:0007669"/>
    <property type="project" value="TreeGrafter"/>
</dbReference>
<feature type="region of interest" description="Disordered" evidence="1">
    <location>
        <begin position="1"/>
        <end position="44"/>
    </location>
</feature>